<protein>
    <submittedName>
        <fullName evidence="1">Uncharacterized protein</fullName>
    </submittedName>
</protein>
<dbReference type="GeneID" id="19154652"/>
<dbReference type="RefSeq" id="XP_007713283.1">
    <property type="nucleotide sequence ID" value="XM_007715093.1"/>
</dbReference>
<sequence length="95" mass="10594">MARSQSLPTLSGRAVVPCIYLGILKATATFLTSSKAPRFTLLFEQCLRNLRNEFCESDMQAKPLTRQGKYEIKYALKTELLISTKAVAGEHTEPT</sequence>
<dbReference type="EMBL" id="KI964634">
    <property type="protein sequence ID" value="EUC32394.1"/>
    <property type="molecule type" value="Genomic_DNA"/>
</dbReference>
<accession>W6YAC4</accession>
<organism evidence="1 2">
    <name type="scientific">Cochliobolus carbonum (strain 26-R-13)</name>
    <name type="common">Maize leaf spot fungus</name>
    <name type="synonym">Bipolaris zeicola</name>
    <dbReference type="NCBI Taxonomy" id="930089"/>
    <lineage>
        <taxon>Eukaryota</taxon>
        <taxon>Fungi</taxon>
        <taxon>Dikarya</taxon>
        <taxon>Ascomycota</taxon>
        <taxon>Pezizomycotina</taxon>
        <taxon>Dothideomycetes</taxon>
        <taxon>Pleosporomycetidae</taxon>
        <taxon>Pleosporales</taxon>
        <taxon>Pleosporineae</taxon>
        <taxon>Pleosporaceae</taxon>
        <taxon>Bipolaris</taxon>
    </lineage>
</organism>
<dbReference type="Proteomes" id="UP000053841">
    <property type="component" value="Unassembled WGS sequence"/>
</dbReference>
<keyword evidence="2" id="KW-1185">Reference proteome</keyword>
<dbReference type="KEGG" id="bze:COCCADRAFT_98759"/>
<reference evidence="1 2" key="1">
    <citation type="journal article" date="2013" name="PLoS Genet.">
        <title>Comparative genome structure, secondary metabolite, and effector coding capacity across Cochliobolus pathogens.</title>
        <authorList>
            <person name="Condon B.J."/>
            <person name="Leng Y."/>
            <person name="Wu D."/>
            <person name="Bushley K.E."/>
            <person name="Ohm R.A."/>
            <person name="Otillar R."/>
            <person name="Martin J."/>
            <person name="Schackwitz W."/>
            <person name="Grimwood J."/>
            <person name="MohdZainudin N."/>
            <person name="Xue C."/>
            <person name="Wang R."/>
            <person name="Manning V.A."/>
            <person name="Dhillon B."/>
            <person name="Tu Z.J."/>
            <person name="Steffenson B.J."/>
            <person name="Salamov A."/>
            <person name="Sun H."/>
            <person name="Lowry S."/>
            <person name="LaButti K."/>
            <person name="Han J."/>
            <person name="Copeland A."/>
            <person name="Lindquist E."/>
            <person name="Barry K."/>
            <person name="Schmutz J."/>
            <person name="Baker S.E."/>
            <person name="Ciuffetti L.M."/>
            <person name="Grigoriev I.V."/>
            <person name="Zhong S."/>
            <person name="Turgeon B.G."/>
        </authorList>
    </citation>
    <scope>NUCLEOTIDE SEQUENCE [LARGE SCALE GENOMIC DNA]</scope>
    <source>
        <strain evidence="1 2">26-R-13</strain>
    </source>
</reference>
<name>W6YAC4_COCC2</name>
<dbReference type="HOGENOM" id="CLU_2372482_0_0_1"/>
<evidence type="ECO:0000313" key="2">
    <source>
        <dbReference type="Proteomes" id="UP000053841"/>
    </source>
</evidence>
<proteinExistence type="predicted"/>
<gene>
    <name evidence="1" type="ORF">COCCADRAFT_98759</name>
</gene>
<dbReference type="AlphaFoldDB" id="W6YAC4"/>
<evidence type="ECO:0000313" key="1">
    <source>
        <dbReference type="EMBL" id="EUC32394.1"/>
    </source>
</evidence>